<keyword evidence="2 4" id="KW-0808">Transferase</keyword>
<dbReference type="AlphaFoldDB" id="A0A5F0N365"/>
<evidence type="ECO:0000313" key="5">
    <source>
        <dbReference type="Proteomes" id="UP000297938"/>
    </source>
</evidence>
<dbReference type="FunFam" id="2.160.10.10:FF:000008">
    <property type="entry name" value="Maltose O-acetyltransferase"/>
    <property type="match status" value="1"/>
</dbReference>
<sequence>MKTEKEKMIAGEFYNPGDAELRTGRRNARKLVKEYNQNDHREKGKIILEKLFGKVGENVFVEPNIRVDYGYNIEVGDNFYANFDCTFLDICPIKIGDNVMFAPGVQLYSATHPLDPTERNNGLELGKPITIGNNVWVGGSAIIVPGVTLGDNVVVGAGAVVTKSFPKDAVIAGNPAKIIKFIEPKE</sequence>
<dbReference type="GO" id="GO:0005829">
    <property type="term" value="C:cytosol"/>
    <property type="evidence" value="ECO:0007669"/>
    <property type="project" value="TreeGrafter"/>
</dbReference>
<gene>
    <name evidence="4" type="ORF">CKN69_04965</name>
</gene>
<dbReference type="PANTHER" id="PTHR23416">
    <property type="entry name" value="SIALIC ACID SYNTHASE-RELATED"/>
    <property type="match status" value="1"/>
</dbReference>
<dbReference type="InterPro" id="IPR001451">
    <property type="entry name" value="Hexapep"/>
</dbReference>
<feature type="domain" description="Maltose/galactoside acetyltransferase" evidence="3">
    <location>
        <begin position="5"/>
        <end position="57"/>
    </location>
</feature>
<dbReference type="InterPro" id="IPR011004">
    <property type="entry name" value="Trimer_LpxA-like_sf"/>
</dbReference>
<name>A0A5F0N365_CARDV</name>
<dbReference type="InterPro" id="IPR024688">
    <property type="entry name" value="Mac_dom"/>
</dbReference>
<organism evidence="4 5">
    <name type="scientific">Carnobacterium divergens</name>
    <name type="common">Lactobacillus divergens</name>
    <dbReference type="NCBI Taxonomy" id="2748"/>
    <lineage>
        <taxon>Bacteria</taxon>
        <taxon>Bacillati</taxon>
        <taxon>Bacillota</taxon>
        <taxon>Bacilli</taxon>
        <taxon>Lactobacillales</taxon>
        <taxon>Carnobacteriaceae</taxon>
        <taxon>Carnobacterium</taxon>
    </lineage>
</organism>
<dbReference type="Proteomes" id="UP000297938">
    <property type="component" value="Unassembled WGS sequence"/>
</dbReference>
<dbReference type="Pfam" id="PF14602">
    <property type="entry name" value="Hexapep_2"/>
    <property type="match status" value="1"/>
</dbReference>
<comment type="similarity">
    <text evidence="1">Belongs to the transferase hexapeptide repeat family.</text>
</comment>
<dbReference type="GO" id="GO:0016407">
    <property type="term" value="F:acetyltransferase activity"/>
    <property type="evidence" value="ECO:0007669"/>
    <property type="project" value="InterPro"/>
</dbReference>
<evidence type="ECO:0000259" key="3">
    <source>
        <dbReference type="SMART" id="SM01266"/>
    </source>
</evidence>
<dbReference type="CDD" id="cd03357">
    <property type="entry name" value="LbH_MAT_GAT"/>
    <property type="match status" value="1"/>
</dbReference>
<dbReference type="PANTHER" id="PTHR23416:SF23">
    <property type="entry name" value="ACETYLTRANSFERASE C18B11.09C-RELATED"/>
    <property type="match status" value="1"/>
</dbReference>
<dbReference type="SMART" id="SM01266">
    <property type="entry name" value="Mac"/>
    <property type="match status" value="1"/>
</dbReference>
<proteinExistence type="inferred from homology"/>
<dbReference type="GO" id="GO:0008374">
    <property type="term" value="F:O-acyltransferase activity"/>
    <property type="evidence" value="ECO:0007669"/>
    <property type="project" value="TreeGrafter"/>
</dbReference>
<dbReference type="EMBL" id="NRPP01000009">
    <property type="protein sequence ID" value="TFJ27735.1"/>
    <property type="molecule type" value="Genomic_DNA"/>
</dbReference>
<protein>
    <submittedName>
        <fullName evidence="4">Acetyltransferase</fullName>
    </submittedName>
</protein>
<dbReference type="Pfam" id="PF12464">
    <property type="entry name" value="Mac"/>
    <property type="match status" value="1"/>
</dbReference>
<accession>A0A5F0N365</accession>
<dbReference type="Gene3D" id="2.160.10.10">
    <property type="entry name" value="Hexapeptide repeat proteins"/>
    <property type="match status" value="1"/>
</dbReference>
<dbReference type="InterPro" id="IPR051159">
    <property type="entry name" value="Hexapeptide_acetyltransf"/>
</dbReference>
<evidence type="ECO:0000313" key="4">
    <source>
        <dbReference type="EMBL" id="TFJ27735.1"/>
    </source>
</evidence>
<evidence type="ECO:0000256" key="1">
    <source>
        <dbReference type="ARBA" id="ARBA00007274"/>
    </source>
</evidence>
<reference evidence="4 5" key="1">
    <citation type="journal article" date="2018" name="Int. J. Food Microbiol.">
        <title>Growth of Carnobacterium spp. isolated from chilled vacuum-packaged meat under relevant acidic conditions.</title>
        <authorList>
            <person name="Zhang P."/>
            <person name="Badoni M."/>
            <person name="Ganzle M."/>
            <person name="Yang X."/>
        </authorList>
    </citation>
    <scope>NUCLEOTIDE SEQUENCE [LARGE SCALE GENOMIC DNA]</scope>
    <source>
        <strain evidence="4 5">B2</strain>
    </source>
</reference>
<comment type="caution">
    <text evidence="4">The sequence shown here is derived from an EMBL/GenBank/DDBJ whole genome shotgun (WGS) entry which is preliminary data.</text>
</comment>
<evidence type="ECO:0000256" key="2">
    <source>
        <dbReference type="ARBA" id="ARBA00022679"/>
    </source>
</evidence>
<dbReference type="SUPFAM" id="SSF51161">
    <property type="entry name" value="Trimeric LpxA-like enzymes"/>
    <property type="match status" value="1"/>
</dbReference>